<dbReference type="InterPro" id="IPR040608">
    <property type="entry name" value="Snf8/Vps36"/>
</dbReference>
<dbReference type="PANTHER" id="PTHR12806:SF0">
    <property type="entry name" value="VACUOLAR-SORTING PROTEIN SNF8"/>
    <property type="match status" value="1"/>
</dbReference>
<dbReference type="AlphaFoldDB" id="A0A1Y2GTJ3"/>
<proteinExistence type="inferred from homology"/>
<dbReference type="Gene3D" id="1.10.10.10">
    <property type="entry name" value="Winged helix-like DNA-binding domain superfamily/Winged helix DNA-binding domain"/>
    <property type="match status" value="2"/>
</dbReference>
<reference evidence="3 4" key="1">
    <citation type="submission" date="2016-07" db="EMBL/GenBank/DDBJ databases">
        <title>Pervasive Adenine N6-methylation of Active Genes in Fungi.</title>
        <authorList>
            <consortium name="DOE Joint Genome Institute"/>
            <person name="Mondo S.J."/>
            <person name="Dannebaum R.O."/>
            <person name="Kuo R.C."/>
            <person name="Labutti K."/>
            <person name="Haridas S."/>
            <person name="Kuo A."/>
            <person name="Salamov A."/>
            <person name="Ahrendt S.R."/>
            <person name="Lipzen A."/>
            <person name="Sullivan W."/>
            <person name="Andreopoulos W.B."/>
            <person name="Clum A."/>
            <person name="Lindquist E."/>
            <person name="Daum C."/>
            <person name="Ramamoorthy G.K."/>
            <person name="Gryganskyi A."/>
            <person name="Culley D."/>
            <person name="Magnuson J.K."/>
            <person name="James T.Y."/>
            <person name="O'Malley M.A."/>
            <person name="Stajich J.E."/>
            <person name="Spatafora J.W."/>
            <person name="Visel A."/>
            <person name="Grigoriev I.V."/>
        </authorList>
    </citation>
    <scope>NUCLEOTIDE SEQUENCE [LARGE SCALE GENOMIC DNA]</scope>
    <source>
        <strain evidence="3 4">NRRL 3116</strain>
    </source>
</reference>
<evidence type="ECO:0000313" key="4">
    <source>
        <dbReference type="Proteomes" id="UP000193648"/>
    </source>
</evidence>
<evidence type="ECO:0000256" key="1">
    <source>
        <dbReference type="ARBA" id="ARBA00009834"/>
    </source>
</evidence>
<dbReference type="STRING" id="64571.A0A1Y2GTJ3"/>
<dbReference type="InterPro" id="IPR016689">
    <property type="entry name" value="ESCRT-2_cplx_Snf8"/>
</dbReference>
<gene>
    <name evidence="3" type="ORF">BCR41DRAFT_320187</name>
</gene>
<evidence type="ECO:0000256" key="2">
    <source>
        <dbReference type="SAM" id="MobiDB-lite"/>
    </source>
</evidence>
<feature type="compositionally biased region" description="Low complexity" evidence="2">
    <location>
        <begin position="139"/>
        <end position="165"/>
    </location>
</feature>
<name>A0A1Y2GTJ3_9FUNG</name>
<dbReference type="EMBL" id="MCFF01000010">
    <property type="protein sequence ID" value="ORZ22798.1"/>
    <property type="molecule type" value="Genomic_DNA"/>
</dbReference>
<evidence type="ECO:0000313" key="3">
    <source>
        <dbReference type="EMBL" id="ORZ22798.1"/>
    </source>
</evidence>
<feature type="region of interest" description="Disordered" evidence="2">
    <location>
        <begin position="133"/>
        <end position="166"/>
    </location>
</feature>
<dbReference type="PIRSF" id="PIRSF017215">
    <property type="entry name" value="ESCRT2_Vps22"/>
    <property type="match status" value="1"/>
</dbReference>
<organism evidence="3 4">
    <name type="scientific">Lobosporangium transversale</name>
    <dbReference type="NCBI Taxonomy" id="64571"/>
    <lineage>
        <taxon>Eukaryota</taxon>
        <taxon>Fungi</taxon>
        <taxon>Fungi incertae sedis</taxon>
        <taxon>Mucoromycota</taxon>
        <taxon>Mortierellomycotina</taxon>
        <taxon>Mortierellomycetes</taxon>
        <taxon>Mortierellales</taxon>
        <taxon>Mortierellaceae</taxon>
        <taxon>Lobosporangium</taxon>
    </lineage>
</organism>
<dbReference type="Proteomes" id="UP000193648">
    <property type="component" value="Unassembled WGS sequence"/>
</dbReference>
<dbReference type="GeneID" id="33563231"/>
<dbReference type="GO" id="GO:0000814">
    <property type="term" value="C:ESCRT II complex"/>
    <property type="evidence" value="ECO:0007669"/>
    <property type="project" value="InterPro"/>
</dbReference>
<dbReference type="InterPro" id="IPR036390">
    <property type="entry name" value="WH_DNA-bd_sf"/>
</dbReference>
<dbReference type="RefSeq" id="XP_021883352.1">
    <property type="nucleotide sequence ID" value="XM_022021387.1"/>
</dbReference>
<comment type="caution">
    <text evidence="3">The sequence shown here is derived from an EMBL/GenBank/DDBJ whole genome shotgun (WGS) entry which is preliminary data.</text>
</comment>
<dbReference type="InParanoid" id="A0A1Y2GTJ3"/>
<accession>A0A1Y2GTJ3</accession>
<dbReference type="SUPFAM" id="SSF46785">
    <property type="entry name" value="Winged helix' DNA-binding domain"/>
    <property type="match status" value="3"/>
</dbReference>
<dbReference type="OrthoDB" id="283883at2759"/>
<dbReference type="FunCoup" id="A0A1Y2GTJ3">
    <property type="interactions" value="267"/>
</dbReference>
<dbReference type="Gene3D" id="6.10.140.180">
    <property type="match status" value="1"/>
</dbReference>
<dbReference type="InterPro" id="IPR036388">
    <property type="entry name" value="WH-like_DNA-bd_sf"/>
</dbReference>
<dbReference type="PANTHER" id="PTHR12806">
    <property type="entry name" value="EAP30 SUBUNIT OF ELL COMPLEX"/>
    <property type="match status" value="1"/>
</dbReference>
<protein>
    <submittedName>
        <fullName evidence="3">EAP30/Vps36 family-domain-containing protein</fullName>
    </submittedName>
</protein>
<sequence length="302" mass="33907">MNRRRMQIGGRAYNERLKATNESYQRVGQSLYDSQLQQLQSQLDTFRANLEVFAREHRKDIQKDPVFRMHFQKMCANIGVDPLASSKGYWGELLGVGDFYYELGIQIIDVCLSTRALNGGLMELSEIKRRVERMRGIQNSNSKTTTTGGSRNNAPQDSNSSSSSSKWAAITLSNNNKDTSMEITEDDVLRAIKTLAPLGSGFQVLQLGDKKMVSSVPRELNRDQSLILALVQNTSGHINANMVSERLGWESGRIETALDTLLEDGLMWIDQQAEPYEYWVPGFFEPEDDEIYATTTVAASSS</sequence>
<keyword evidence="4" id="KW-1185">Reference proteome</keyword>
<dbReference type="Pfam" id="PF04157">
    <property type="entry name" value="EAP30"/>
    <property type="match status" value="1"/>
</dbReference>
<comment type="similarity">
    <text evidence="1">Belongs to the SNF8 family.</text>
</comment>
<dbReference type="GO" id="GO:0043328">
    <property type="term" value="P:protein transport to vacuole involved in ubiquitin-dependent protein catabolic process via the multivesicular body sorting pathway"/>
    <property type="evidence" value="ECO:0007669"/>
    <property type="project" value="TreeGrafter"/>
</dbReference>